<feature type="transmembrane region" description="Helical" evidence="6">
    <location>
        <begin position="219"/>
        <end position="238"/>
    </location>
</feature>
<dbReference type="Pfam" id="PF01384">
    <property type="entry name" value="PHO4"/>
    <property type="match status" value="1"/>
</dbReference>
<feature type="transmembrane region" description="Helical" evidence="6">
    <location>
        <begin position="104"/>
        <end position="122"/>
    </location>
</feature>
<comment type="caution">
    <text evidence="7">The sequence shown here is derived from an EMBL/GenBank/DDBJ whole genome shotgun (WGS) entry which is preliminary data.</text>
</comment>
<feature type="transmembrane region" description="Helical" evidence="6">
    <location>
        <begin position="41"/>
        <end position="65"/>
    </location>
</feature>
<evidence type="ECO:0000256" key="4">
    <source>
        <dbReference type="ARBA" id="ARBA00022989"/>
    </source>
</evidence>
<evidence type="ECO:0000256" key="3">
    <source>
        <dbReference type="ARBA" id="ARBA00022692"/>
    </source>
</evidence>
<dbReference type="PANTHER" id="PTHR11101:SF80">
    <property type="entry name" value="PHOSPHATE TRANSPORTER"/>
    <property type="match status" value="1"/>
</dbReference>
<evidence type="ECO:0000256" key="6">
    <source>
        <dbReference type="SAM" id="Phobius"/>
    </source>
</evidence>
<dbReference type="GO" id="GO:0005315">
    <property type="term" value="F:phosphate transmembrane transporter activity"/>
    <property type="evidence" value="ECO:0007669"/>
    <property type="project" value="InterPro"/>
</dbReference>
<keyword evidence="2" id="KW-0813">Transport</keyword>
<evidence type="ECO:0000256" key="1">
    <source>
        <dbReference type="ARBA" id="ARBA00004141"/>
    </source>
</evidence>
<dbReference type="InterPro" id="IPR001204">
    <property type="entry name" value="Phos_transporter"/>
</dbReference>
<name>A0A4R5KRP9_9MICC</name>
<sequence>MAIGFFALVVALASGFAFLNGFRDVSTAVALSVRTRALTPSVAVVLAAVFNFAGVLLSGGFALIFGQAWVVLPSGMGGLSVLVSALIGAILWGVYAWWRGVPLSSTHALVGGLVGAGASSVVTGGSPVNGADSVFLSQVVLPLVVSPIIAFVGAYLLVWPVTWAARYTQPDVMHGRYRHAQSVSAAAVALGHGLQDGQRTVAVLLLGAVAAGVSGHGEIPLWIILLTAGMLTAGTLCGGWRISYTLGYKLTRVDPLRGFVAQSLTSLMLFVGAIGLHLPLSTTHTVTSAVLGAGTNQGFSVTNRPMVLRILGFWVLTPILTAAVAFVIQLALSPLTK</sequence>
<keyword evidence="5 6" id="KW-0472">Membrane</keyword>
<evidence type="ECO:0000313" key="7">
    <source>
        <dbReference type="EMBL" id="TDF98503.1"/>
    </source>
</evidence>
<dbReference type="PANTHER" id="PTHR11101">
    <property type="entry name" value="PHOSPHATE TRANSPORTER"/>
    <property type="match status" value="1"/>
</dbReference>
<dbReference type="GO" id="GO:0016020">
    <property type="term" value="C:membrane"/>
    <property type="evidence" value="ECO:0007669"/>
    <property type="project" value="UniProtKB-SubCell"/>
</dbReference>
<evidence type="ECO:0000313" key="8">
    <source>
        <dbReference type="Proteomes" id="UP000295511"/>
    </source>
</evidence>
<organism evidence="7 8">
    <name type="scientific">Arthrobacter terricola</name>
    <dbReference type="NCBI Taxonomy" id="2547396"/>
    <lineage>
        <taxon>Bacteria</taxon>
        <taxon>Bacillati</taxon>
        <taxon>Actinomycetota</taxon>
        <taxon>Actinomycetes</taxon>
        <taxon>Micrococcales</taxon>
        <taxon>Micrococcaceae</taxon>
        <taxon>Arthrobacter</taxon>
    </lineage>
</organism>
<evidence type="ECO:0000256" key="5">
    <source>
        <dbReference type="ARBA" id="ARBA00023136"/>
    </source>
</evidence>
<dbReference type="RefSeq" id="WP_133203489.1">
    <property type="nucleotide sequence ID" value="NZ_SMRU01000006.1"/>
</dbReference>
<feature type="transmembrane region" description="Helical" evidence="6">
    <location>
        <begin position="259"/>
        <end position="278"/>
    </location>
</feature>
<dbReference type="Proteomes" id="UP000295511">
    <property type="component" value="Unassembled WGS sequence"/>
</dbReference>
<keyword evidence="3 6" id="KW-0812">Transmembrane</keyword>
<reference evidence="7 8" key="1">
    <citation type="submission" date="2019-03" db="EMBL/GenBank/DDBJ databases">
        <title>Whole genome sequence of Arthrobacter sp JH1-1.</title>
        <authorList>
            <person name="Trinh H.N."/>
        </authorList>
    </citation>
    <scope>NUCLEOTIDE SEQUENCE [LARGE SCALE GENOMIC DNA]</scope>
    <source>
        <strain evidence="7 8">JH1-1</strain>
    </source>
</reference>
<dbReference type="AlphaFoldDB" id="A0A4R5KRP9"/>
<accession>A0A4R5KRP9</accession>
<dbReference type="EMBL" id="SMRU01000006">
    <property type="protein sequence ID" value="TDF98503.1"/>
    <property type="molecule type" value="Genomic_DNA"/>
</dbReference>
<proteinExistence type="predicted"/>
<gene>
    <name evidence="7" type="ORF">E1809_06955</name>
</gene>
<comment type="subcellular location">
    <subcellularLocation>
        <location evidence="1">Membrane</location>
        <topology evidence="1">Multi-pass membrane protein</topology>
    </subcellularLocation>
</comment>
<dbReference type="OrthoDB" id="9779554at2"/>
<feature type="transmembrane region" description="Helical" evidence="6">
    <location>
        <begin position="77"/>
        <end position="98"/>
    </location>
</feature>
<keyword evidence="4 6" id="KW-1133">Transmembrane helix</keyword>
<feature type="transmembrane region" description="Helical" evidence="6">
    <location>
        <begin position="311"/>
        <end position="332"/>
    </location>
</feature>
<protein>
    <submittedName>
        <fullName evidence="7">Inorganic phosphate transporter</fullName>
    </submittedName>
</protein>
<dbReference type="GO" id="GO:0035435">
    <property type="term" value="P:phosphate ion transmembrane transport"/>
    <property type="evidence" value="ECO:0007669"/>
    <property type="project" value="TreeGrafter"/>
</dbReference>
<feature type="transmembrane region" description="Helical" evidence="6">
    <location>
        <begin position="134"/>
        <end position="158"/>
    </location>
</feature>
<keyword evidence="8" id="KW-1185">Reference proteome</keyword>
<evidence type="ECO:0000256" key="2">
    <source>
        <dbReference type="ARBA" id="ARBA00022448"/>
    </source>
</evidence>